<sequence length="200" mass="20727">MESSRVQPLGPDLAHTQPRPVHWVATAAAVAAVIAGGSFFQPSDAKATTSTTAAAPGTGKLPAAKAPDPRAADYPMNCGRARPDVVDRGSADLDGDGRPETVAVVRCPTAFGTPPSGVYVLSQPTGHAGAAPRVVATFVDPKEGMSIGDFAVRGKRVSATLLGYSSAKVPRCCPDLERKVNWQWRDGKFVLKALPVPGSV</sequence>
<evidence type="ECO:0000313" key="3">
    <source>
        <dbReference type="Proteomes" id="UP000638849"/>
    </source>
</evidence>
<keyword evidence="3" id="KW-1185">Reference proteome</keyword>
<name>A0ABS0R6X1_9ACTN</name>
<accession>A0ABS0R6X1</accession>
<evidence type="ECO:0000313" key="2">
    <source>
        <dbReference type="EMBL" id="MBI0312835.1"/>
    </source>
</evidence>
<reference evidence="2 3" key="1">
    <citation type="submission" date="2020-12" db="EMBL/GenBank/DDBJ databases">
        <authorList>
            <person name="Kusuma A.B."/>
            <person name="Nouioui I."/>
            <person name="Goodfellow M."/>
        </authorList>
    </citation>
    <scope>NUCLEOTIDE SEQUENCE [LARGE SCALE GENOMIC DNA]</scope>
    <source>
        <strain evidence="2 3">DSM 41764</strain>
    </source>
</reference>
<protein>
    <recommendedName>
        <fullName evidence="4">Secreted protein</fullName>
    </recommendedName>
</protein>
<organism evidence="2 3">
    <name type="scientific">Streptomyces javensis</name>
    <dbReference type="NCBI Taxonomy" id="114698"/>
    <lineage>
        <taxon>Bacteria</taxon>
        <taxon>Bacillati</taxon>
        <taxon>Actinomycetota</taxon>
        <taxon>Actinomycetes</taxon>
        <taxon>Kitasatosporales</taxon>
        <taxon>Streptomycetaceae</taxon>
        <taxon>Streptomyces</taxon>
        <taxon>Streptomyces violaceusniger group</taxon>
    </lineage>
</organism>
<proteinExistence type="predicted"/>
<dbReference type="EMBL" id="JAEEAQ010000044">
    <property type="protein sequence ID" value="MBI0312835.1"/>
    <property type="molecule type" value="Genomic_DNA"/>
</dbReference>
<evidence type="ECO:0008006" key="4">
    <source>
        <dbReference type="Google" id="ProtNLM"/>
    </source>
</evidence>
<feature type="compositionally biased region" description="Low complexity" evidence="1">
    <location>
        <begin position="49"/>
        <end position="66"/>
    </location>
</feature>
<evidence type="ECO:0000256" key="1">
    <source>
        <dbReference type="SAM" id="MobiDB-lite"/>
    </source>
</evidence>
<gene>
    <name evidence="2" type="ORF">JBF12_07485</name>
</gene>
<comment type="caution">
    <text evidence="2">The sequence shown here is derived from an EMBL/GenBank/DDBJ whole genome shotgun (WGS) entry which is preliminary data.</text>
</comment>
<dbReference type="Proteomes" id="UP000638849">
    <property type="component" value="Unassembled WGS sequence"/>
</dbReference>
<feature type="region of interest" description="Disordered" evidence="1">
    <location>
        <begin position="49"/>
        <end position="70"/>
    </location>
</feature>